<proteinExistence type="predicted"/>
<dbReference type="AlphaFoldDB" id="A0A0E9RFP9"/>
<dbReference type="EMBL" id="GBXM01081399">
    <property type="protein sequence ID" value="JAH27178.1"/>
    <property type="molecule type" value="Transcribed_RNA"/>
</dbReference>
<reference evidence="1" key="2">
    <citation type="journal article" date="2015" name="Fish Shellfish Immunol.">
        <title>Early steps in the European eel (Anguilla anguilla)-Vibrio vulnificus interaction in the gills: Role of the RtxA13 toxin.</title>
        <authorList>
            <person name="Callol A."/>
            <person name="Pajuelo D."/>
            <person name="Ebbesson L."/>
            <person name="Teles M."/>
            <person name="MacKenzie S."/>
            <person name="Amaro C."/>
        </authorList>
    </citation>
    <scope>NUCLEOTIDE SEQUENCE</scope>
</reference>
<sequence length="37" mass="4563">MSFTSFIGEEKFHHFRFYKKTLSSLIKTWYVRGTIYL</sequence>
<protein>
    <submittedName>
        <fullName evidence="1">Uncharacterized protein</fullName>
    </submittedName>
</protein>
<evidence type="ECO:0000313" key="1">
    <source>
        <dbReference type="EMBL" id="JAH27178.1"/>
    </source>
</evidence>
<reference evidence="1" key="1">
    <citation type="submission" date="2014-11" db="EMBL/GenBank/DDBJ databases">
        <authorList>
            <person name="Amaro Gonzalez C."/>
        </authorList>
    </citation>
    <scope>NUCLEOTIDE SEQUENCE</scope>
</reference>
<name>A0A0E9RFP9_ANGAN</name>
<accession>A0A0E9RFP9</accession>
<organism evidence="1">
    <name type="scientific">Anguilla anguilla</name>
    <name type="common">European freshwater eel</name>
    <name type="synonym">Muraena anguilla</name>
    <dbReference type="NCBI Taxonomy" id="7936"/>
    <lineage>
        <taxon>Eukaryota</taxon>
        <taxon>Metazoa</taxon>
        <taxon>Chordata</taxon>
        <taxon>Craniata</taxon>
        <taxon>Vertebrata</taxon>
        <taxon>Euteleostomi</taxon>
        <taxon>Actinopterygii</taxon>
        <taxon>Neopterygii</taxon>
        <taxon>Teleostei</taxon>
        <taxon>Anguilliformes</taxon>
        <taxon>Anguillidae</taxon>
        <taxon>Anguilla</taxon>
    </lineage>
</organism>